<feature type="compositionally biased region" description="Polar residues" evidence="1">
    <location>
        <begin position="65"/>
        <end position="77"/>
    </location>
</feature>
<evidence type="ECO:0000256" key="1">
    <source>
        <dbReference type="SAM" id="MobiDB-lite"/>
    </source>
</evidence>
<dbReference type="Proteomes" id="UP001152622">
    <property type="component" value="Chromosome 18"/>
</dbReference>
<reference evidence="2" key="1">
    <citation type="journal article" date="2023" name="Science">
        <title>Genome structures resolve the early diversification of teleost fishes.</title>
        <authorList>
            <person name="Parey E."/>
            <person name="Louis A."/>
            <person name="Montfort J."/>
            <person name="Bouchez O."/>
            <person name="Roques C."/>
            <person name="Iampietro C."/>
            <person name="Lluch J."/>
            <person name="Castinel A."/>
            <person name="Donnadieu C."/>
            <person name="Desvignes T."/>
            <person name="Floi Bucao C."/>
            <person name="Jouanno E."/>
            <person name="Wen M."/>
            <person name="Mejri S."/>
            <person name="Dirks R."/>
            <person name="Jansen H."/>
            <person name="Henkel C."/>
            <person name="Chen W.J."/>
            <person name="Zahm M."/>
            <person name="Cabau C."/>
            <person name="Klopp C."/>
            <person name="Thompson A.W."/>
            <person name="Robinson-Rechavi M."/>
            <person name="Braasch I."/>
            <person name="Lecointre G."/>
            <person name="Bobe J."/>
            <person name="Postlethwait J.H."/>
            <person name="Berthelot C."/>
            <person name="Roest Crollius H."/>
            <person name="Guiguen Y."/>
        </authorList>
    </citation>
    <scope>NUCLEOTIDE SEQUENCE</scope>
    <source>
        <strain evidence="2">WJC10195</strain>
    </source>
</reference>
<proteinExistence type="predicted"/>
<dbReference type="AlphaFoldDB" id="A0A9Q1IDK5"/>
<dbReference type="EMBL" id="JAINUF010000018">
    <property type="protein sequence ID" value="KAJ8337858.1"/>
    <property type="molecule type" value="Genomic_DNA"/>
</dbReference>
<feature type="compositionally biased region" description="Basic and acidic residues" evidence="1">
    <location>
        <begin position="1"/>
        <end position="12"/>
    </location>
</feature>
<evidence type="ECO:0000313" key="2">
    <source>
        <dbReference type="EMBL" id="KAJ8337858.1"/>
    </source>
</evidence>
<name>A0A9Q1IDK5_SYNKA</name>
<keyword evidence="3" id="KW-1185">Reference proteome</keyword>
<protein>
    <submittedName>
        <fullName evidence="2">Uncharacterized protein</fullName>
    </submittedName>
</protein>
<sequence length="138" mass="15058">MGRLAPKERRDSAPAPRRTPLLPGRAFTSDPLFIRSAAAPPARPPARMVYLGMAHGGRGGRDRSLSTALTRPTNSESPFGRRAGSFIREPRRAPAGPRGRVEKLRGRVRLPSRRSAHPSDVFAIALHSHGVRARSDRS</sequence>
<evidence type="ECO:0000313" key="3">
    <source>
        <dbReference type="Proteomes" id="UP001152622"/>
    </source>
</evidence>
<accession>A0A9Q1IDK5</accession>
<feature type="region of interest" description="Disordered" evidence="1">
    <location>
        <begin position="52"/>
        <end position="84"/>
    </location>
</feature>
<organism evidence="2 3">
    <name type="scientific">Synaphobranchus kaupii</name>
    <name type="common">Kaup's arrowtooth eel</name>
    <dbReference type="NCBI Taxonomy" id="118154"/>
    <lineage>
        <taxon>Eukaryota</taxon>
        <taxon>Metazoa</taxon>
        <taxon>Chordata</taxon>
        <taxon>Craniata</taxon>
        <taxon>Vertebrata</taxon>
        <taxon>Euteleostomi</taxon>
        <taxon>Actinopterygii</taxon>
        <taxon>Neopterygii</taxon>
        <taxon>Teleostei</taxon>
        <taxon>Anguilliformes</taxon>
        <taxon>Synaphobranchidae</taxon>
        <taxon>Synaphobranchus</taxon>
    </lineage>
</organism>
<gene>
    <name evidence="2" type="ORF">SKAU_G00368240</name>
</gene>
<feature type="region of interest" description="Disordered" evidence="1">
    <location>
        <begin position="1"/>
        <end position="39"/>
    </location>
</feature>
<comment type="caution">
    <text evidence="2">The sequence shown here is derived from an EMBL/GenBank/DDBJ whole genome shotgun (WGS) entry which is preliminary data.</text>
</comment>